<dbReference type="Gene3D" id="3.90.1200.10">
    <property type="match status" value="1"/>
</dbReference>
<evidence type="ECO:0000313" key="3">
    <source>
        <dbReference type="Proteomes" id="UP000026922"/>
    </source>
</evidence>
<dbReference type="SUPFAM" id="SSF56112">
    <property type="entry name" value="Protein kinase-like (PK-like)"/>
    <property type="match status" value="1"/>
</dbReference>
<comment type="caution">
    <text evidence="2">The sequence shown here is derived from an EMBL/GenBank/DDBJ whole genome shotgun (WGS) entry which is preliminary data.</text>
</comment>
<dbReference type="EMBL" id="ARPM03000018">
    <property type="protein sequence ID" value="ETZ05528.1"/>
    <property type="molecule type" value="Genomic_DNA"/>
</dbReference>
<keyword evidence="3" id="KW-1185">Reference proteome</keyword>
<proteinExistence type="predicted"/>
<dbReference type="InterPro" id="IPR002575">
    <property type="entry name" value="Aminoglycoside_PTrfase"/>
</dbReference>
<dbReference type="InterPro" id="IPR011009">
    <property type="entry name" value="Kinase-like_dom_sf"/>
</dbReference>
<evidence type="ECO:0000313" key="2">
    <source>
        <dbReference type="EMBL" id="ETZ05528.1"/>
    </source>
</evidence>
<gene>
    <name evidence="2" type="ORF">K737_300029</name>
</gene>
<sequence length="89" mass="9847">MDGGKLSAVIDFGGAAVGDPACDLVIAWTYLSGKSREIFISKMDMAPDTWLRARAWALWKATFELCQIADKSNSDTETHKRIIDEVLVK</sequence>
<feature type="domain" description="Aminoglycoside phosphotransferase" evidence="1">
    <location>
        <begin position="2"/>
        <end position="55"/>
    </location>
</feature>
<dbReference type="Pfam" id="PF01636">
    <property type="entry name" value="APH"/>
    <property type="match status" value="1"/>
</dbReference>
<name>A0A061JIQ5_9PROT</name>
<reference evidence="2 3" key="1">
    <citation type="journal article" date="2013" name="Genome Announc.">
        <title>Draft Genome Sequence of Holospora undulata Strain HU1, a Micronucleus-Specific Symbiont of the Ciliate Paramecium caudatum.</title>
        <authorList>
            <person name="Dohra H."/>
            <person name="Suzuki H."/>
            <person name="Suzuki T."/>
            <person name="Tanaka K."/>
            <person name="Fujishima M."/>
        </authorList>
    </citation>
    <scope>NUCLEOTIDE SEQUENCE [LARGE SCALE GENOMIC DNA]</scope>
    <source>
        <strain evidence="2 3">HU1</strain>
    </source>
</reference>
<evidence type="ECO:0000259" key="1">
    <source>
        <dbReference type="Pfam" id="PF01636"/>
    </source>
</evidence>
<dbReference type="AlphaFoldDB" id="A0A061JIQ5"/>
<accession>A0A061JIQ5</accession>
<organism evidence="2 3">
    <name type="scientific">Holospora undulata HU1</name>
    <dbReference type="NCBI Taxonomy" id="1321371"/>
    <lineage>
        <taxon>Bacteria</taxon>
        <taxon>Pseudomonadati</taxon>
        <taxon>Pseudomonadota</taxon>
        <taxon>Alphaproteobacteria</taxon>
        <taxon>Holosporales</taxon>
        <taxon>Holosporaceae</taxon>
        <taxon>Holospora</taxon>
    </lineage>
</organism>
<protein>
    <recommendedName>
        <fullName evidence="1">Aminoglycoside phosphotransferase domain-containing protein</fullName>
    </recommendedName>
</protein>
<dbReference type="Proteomes" id="UP000026922">
    <property type="component" value="Unassembled WGS sequence"/>
</dbReference>